<dbReference type="AlphaFoldDB" id="A0A061F001"/>
<dbReference type="HOGENOM" id="CLU_2188754_0_0_1"/>
<dbReference type="InParanoid" id="A0A061F001"/>
<reference evidence="1 2" key="1">
    <citation type="journal article" date="2013" name="Genome Biol.">
        <title>The genome sequence of the most widely cultivated cacao type and its use to identify candidate genes regulating pod color.</title>
        <authorList>
            <person name="Motamayor J.C."/>
            <person name="Mockaitis K."/>
            <person name="Schmutz J."/>
            <person name="Haiminen N."/>
            <person name="Iii D.L."/>
            <person name="Cornejo O."/>
            <person name="Findley S.D."/>
            <person name="Zheng P."/>
            <person name="Utro F."/>
            <person name="Royaert S."/>
            <person name="Saski C."/>
            <person name="Jenkins J."/>
            <person name="Podicheti R."/>
            <person name="Zhao M."/>
            <person name="Scheffler B.E."/>
            <person name="Stack J.C."/>
            <person name="Feltus F.A."/>
            <person name="Mustiga G.M."/>
            <person name="Amores F."/>
            <person name="Phillips W."/>
            <person name="Marelli J.P."/>
            <person name="May G.D."/>
            <person name="Shapiro H."/>
            <person name="Ma J."/>
            <person name="Bustamante C.D."/>
            <person name="Schnell R.J."/>
            <person name="Main D."/>
            <person name="Gilbert D."/>
            <person name="Parida L."/>
            <person name="Kuhn D.N."/>
        </authorList>
    </citation>
    <scope>NUCLEOTIDE SEQUENCE [LARGE SCALE GENOMIC DNA]</scope>
    <source>
        <strain evidence="2">cv. Matina 1-6</strain>
    </source>
</reference>
<name>A0A061F001_THECC</name>
<protein>
    <submittedName>
        <fullName evidence="1">Uncharacterized protein</fullName>
    </submittedName>
</protein>
<dbReference type="EMBL" id="CM001883">
    <property type="protein sequence ID" value="EOY07839.1"/>
    <property type="molecule type" value="Genomic_DNA"/>
</dbReference>
<accession>A0A061F001</accession>
<proteinExistence type="predicted"/>
<keyword evidence="2" id="KW-1185">Reference proteome</keyword>
<gene>
    <name evidence="1" type="ORF">TCM_022164</name>
</gene>
<dbReference type="Proteomes" id="UP000026915">
    <property type="component" value="Chromosome 5"/>
</dbReference>
<sequence length="109" mass="12325">MDLKLTPFPSLSRATCRTVTEEHDGNYETWCNLQYLEYWINSMGSRITLDSVLLPKWGTSEWKVSLIFLLSVSSELPLLGITEKEGKVSPQASPSPDQQELVCAFWTLA</sequence>
<dbReference type="Gramene" id="EOY07839">
    <property type="protein sequence ID" value="EOY07839"/>
    <property type="gene ID" value="TCM_022164"/>
</dbReference>
<evidence type="ECO:0000313" key="2">
    <source>
        <dbReference type="Proteomes" id="UP000026915"/>
    </source>
</evidence>
<organism evidence="1 2">
    <name type="scientific">Theobroma cacao</name>
    <name type="common">Cacao</name>
    <name type="synonym">Cocoa</name>
    <dbReference type="NCBI Taxonomy" id="3641"/>
    <lineage>
        <taxon>Eukaryota</taxon>
        <taxon>Viridiplantae</taxon>
        <taxon>Streptophyta</taxon>
        <taxon>Embryophyta</taxon>
        <taxon>Tracheophyta</taxon>
        <taxon>Spermatophyta</taxon>
        <taxon>Magnoliopsida</taxon>
        <taxon>eudicotyledons</taxon>
        <taxon>Gunneridae</taxon>
        <taxon>Pentapetalae</taxon>
        <taxon>rosids</taxon>
        <taxon>malvids</taxon>
        <taxon>Malvales</taxon>
        <taxon>Malvaceae</taxon>
        <taxon>Byttnerioideae</taxon>
        <taxon>Theobroma</taxon>
    </lineage>
</organism>
<evidence type="ECO:0000313" key="1">
    <source>
        <dbReference type="EMBL" id="EOY07839.1"/>
    </source>
</evidence>